<dbReference type="AlphaFoldDB" id="A0A1Y6EPV0"/>
<dbReference type="InterPro" id="IPR022548">
    <property type="entry name" value="DUF2846"/>
</dbReference>
<dbReference type="EMBL" id="FXWL01000001">
    <property type="protein sequence ID" value="SMQ63000.1"/>
    <property type="molecule type" value="Genomic_DNA"/>
</dbReference>
<proteinExistence type="predicted"/>
<keyword evidence="4" id="KW-1185">Reference proteome</keyword>
<evidence type="ECO:0000313" key="3">
    <source>
        <dbReference type="EMBL" id="SMQ63000.1"/>
    </source>
</evidence>
<gene>
    <name evidence="3" type="ORF">SAMN06295984_0796</name>
</gene>
<evidence type="ECO:0000313" key="4">
    <source>
        <dbReference type="Proteomes" id="UP000194469"/>
    </source>
</evidence>
<dbReference type="GeneID" id="303000873"/>
<accession>A0A1Y6EPV0</accession>
<keyword evidence="1" id="KW-0732">Signal</keyword>
<dbReference type="PROSITE" id="PS51257">
    <property type="entry name" value="PROKAR_LIPOPROTEIN"/>
    <property type="match status" value="1"/>
</dbReference>
<feature type="chain" id="PRO_5012825479" description="DUF2846 domain-containing protein" evidence="1">
    <location>
        <begin position="19"/>
        <end position="170"/>
    </location>
</feature>
<reference evidence="4" key="1">
    <citation type="submission" date="2017-04" db="EMBL/GenBank/DDBJ databases">
        <authorList>
            <person name="Varghese N."/>
            <person name="Submissions S."/>
        </authorList>
    </citation>
    <scope>NUCLEOTIDE SEQUENCE [LARGE SCALE GENOMIC DNA]</scope>
    <source>
        <strain evidence="4">UI2</strain>
    </source>
</reference>
<feature type="signal peptide" evidence="1">
    <location>
        <begin position="1"/>
        <end position="18"/>
    </location>
</feature>
<name>A0A1Y6EPV0_9SPHN</name>
<organism evidence="3 4">
    <name type="scientific">Sphingopyxis terrae subsp. ummariensis</name>
    <dbReference type="NCBI Taxonomy" id="429001"/>
    <lineage>
        <taxon>Bacteria</taxon>
        <taxon>Pseudomonadati</taxon>
        <taxon>Pseudomonadota</taxon>
        <taxon>Alphaproteobacteria</taxon>
        <taxon>Sphingomonadales</taxon>
        <taxon>Sphingomonadaceae</taxon>
        <taxon>Sphingopyxis</taxon>
    </lineage>
</organism>
<dbReference type="RefSeq" id="WP_086456082.1">
    <property type="nucleotide sequence ID" value="NZ_FXWL01000001.1"/>
</dbReference>
<feature type="domain" description="DUF2846" evidence="2">
    <location>
        <begin position="46"/>
        <end position="123"/>
    </location>
</feature>
<evidence type="ECO:0000256" key="1">
    <source>
        <dbReference type="SAM" id="SignalP"/>
    </source>
</evidence>
<protein>
    <recommendedName>
        <fullName evidence="2">DUF2846 domain-containing protein</fullName>
    </recommendedName>
</protein>
<dbReference type="Pfam" id="PF11008">
    <property type="entry name" value="DUF2846"/>
    <property type="match status" value="1"/>
</dbReference>
<evidence type="ECO:0000259" key="2">
    <source>
        <dbReference type="Pfam" id="PF11008"/>
    </source>
</evidence>
<dbReference type="Proteomes" id="UP000194469">
    <property type="component" value="Unassembled WGS sequence"/>
</dbReference>
<sequence length="170" mass="17573">MKKLIGAALLAATGIACTATMGPAAAKEAKSAADEGAKKVIPAPAEGKGQIVFFRPGGMGFALGCGVNENGVRLSALGAGKYFILPVDPGSHSYTVKSEATDLLTLEVEPGETYYVKCKIKMGIMVGRPNIAPSTQDEFDKDSHKLKYVDADDAGSTVLPNPEGEAAKAE</sequence>